<evidence type="ECO:0008006" key="4">
    <source>
        <dbReference type="Google" id="ProtNLM"/>
    </source>
</evidence>
<feature type="region of interest" description="Disordered" evidence="1">
    <location>
        <begin position="110"/>
        <end position="129"/>
    </location>
</feature>
<accession>A0A9D5HIC6</accession>
<sequence length="578" mass="63600">MATDVDQAYYGWPHDELPDGDRASKLVPEVSVSQMLDHGSVSFGRFAVESLSWEKRSVFTYNKCQEELEKVKNPGLVAQKKAYFEEYYKKLRALKAMQENQQTELTLEYDGDGSISSHTGEEEETMGQSKSYGNIATNLHNVLSEGTMIAPLEKERVSSKASQTGHLDPESALPCHDLFTRNLKEAELVMHTSNDIQRQHLDTDSSVGESLLRSTKVILRHDIIELEDEGMSRKYEDSMPDVRIEVGAQGTAASIVAPAREDQNTATGPKNYKQGDLDVPANNHAPNKKSTVGQDANCISSTRVKELTVSARNGLKVETRMMSDKGKTLQRLKHPIHKTTGKIERNIGSCTAASNKVSTNNRTAAVPHRRHTEERSNATIPLPFSLGTKRRAAASENKSDAKGPNTKIPNRLASSLNQAKGVLNAQCLQGSFKKTASSSAVKSKGHENKRNQEVQGKTLACNSQNLKGRSVLVLGQQKARSINLPAHNISNPTGGIEHKLSTAIGQNRQKESKEDFRSRESSRVGTKIMSSQNGNLRPGNKKFTQAGQSLTKPDGKKLLIGNTSIDGKKPKQPMPRWR</sequence>
<feature type="region of interest" description="Disordered" evidence="1">
    <location>
        <begin position="436"/>
        <end position="455"/>
    </location>
</feature>
<feature type="compositionally biased region" description="Basic and acidic residues" evidence="1">
    <location>
        <begin position="508"/>
        <end position="522"/>
    </location>
</feature>
<dbReference type="OrthoDB" id="621651at2759"/>
<dbReference type="AlphaFoldDB" id="A0A9D5HIC6"/>
<reference evidence="2" key="2">
    <citation type="journal article" date="2022" name="Hortic Res">
        <title>The genome of Dioscorea zingiberensis sheds light on the biosynthesis, origin and evolution of the medicinally important diosgenin saponins.</title>
        <authorList>
            <person name="Li Y."/>
            <person name="Tan C."/>
            <person name="Li Z."/>
            <person name="Guo J."/>
            <person name="Li S."/>
            <person name="Chen X."/>
            <person name="Wang C."/>
            <person name="Dai X."/>
            <person name="Yang H."/>
            <person name="Song W."/>
            <person name="Hou L."/>
            <person name="Xu J."/>
            <person name="Tong Z."/>
            <person name="Xu A."/>
            <person name="Yuan X."/>
            <person name="Wang W."/>
            <person name="Yang Q."/>
            <person name="Chen L."/>
            <person name="Sun Z."/>
            <person name="Wang K."/>
            <person name="Pan B."/>
            <person name="Chen J."/>
            <person name="Bao Y."/>
            <person name="Liu F."/>
            <person name="Qi X."/>
            <person name="Gang D.R."/>
            <person name="Wen J."/>
            <person name="Li J."/>
        </authorList>
    </citation>
    <scope>NUCLEOTIDE SEQUENCE</scope>
    <source>
        <strain evidence="2">Dzin_1.0</strain>
    </source>
</reference>
<evidence type="ECO:0000256" key="1">
    <source>
        <dbReference type="SAM" id="MobiDB-lite"/>
    </source>
</evidence>
<evidence type="ECO:0000313" key="2">
    <source>
        <dbReference type="EMBL" id="KAJ0977222.1"/>
    </source>
</evidence>
<dbReference type="PANTHER" id="PTHR47286">
    <property type="entry name" value="F3I6.9 PROTEIN"/>
    <property type="match status" value="1"/>
</dbReference>
<proteinExistence type="predicted"/>
<reference evidence="2" key="1">
    <citation type="submission" date="2021-03" db="EMBL/GenBank/DDBJ databases">
        <authorList>
            <person name="Li Z."/>
            <person name="Yang C."/>
        </authorList>
    </citation>
    <scope>NUCLEOTIDE SEQUENCE</scope>
    <source>
        <strain evidence="2">Dzin_1.0</strain>
        <tissue evidence="2">Leaf</tissue>
    </source>
</reference>
<dbReference type="EMBL" id="JAGGNH010000003">
    <property type="protein sequence ID" value="KAJ0977222.1"/>
    <property type="molecule type" value="Genomic_DNA"/>
</dbReference>
<dbReference type="PANTHER" id="PTHR47286:SF2">
    <property type="entry name" value="F3I6.9 PROTEIN"/>
    <property type="match status" value="1"/>
</dbReference>
<keyword evidence="3" id="KW-1185">Reference proteome</keyword>
<feature type="compositionally biased region" description="Polar residues" evidence="1">
    <location>
        <begin position="542"/>
        <end position="551"/>
    </location>
</feature>
<comment type="caution">
    <text evidence="2">The sequence shown here is derived from an EMBL/GenBank/DDBJ whole genome shotgun (WGS) entry which is preliminary data.</text>
</comment>
<name>A0A9D5HIC6_9LILI</name>
<feature type="region of interest" description="Disordered" evidence="1">
    <location>
        <begin position="506"/>
        <end position="578"/>
    </location>
</feature>
<protein>
    <recommendedName>
        <fullName evidence="4">Protein WVD2-like 7</fullName>
    </recommendedName>
</protein>
<evidence type="ECO:0000313" key="3">
    <source>
        <dbReference type="Proteomes" id="UP001085076"/>
    </source>
</evidence>
<organism evidence="2 3">
    <name type="scientific">Dioscorea zingiberensis</name>
    <dbReference type="NCBI Taxonomy" id="325984"/>
    <lineage>
        <taxon>Eukaryota</taxon>
        <taxon>Viridiplantae</taxon>
        <taxon>Streptophyta</taxon>
        <taxon>Embryophyta</taxon>
        <taxon>Tracheophyta</taxon>
        <taxon>Spermatophyta</taxon>
        <taxon>Magnoliopsida</taxon>
        <taxon>Liliopsida</taxon>
        <taxon>Dioscoreales</taxon>
        <taxon>Dioscoreaceae</taxon>
        <taxon>Dioscorea</taxon>
    </lineage>
</organism>
<gene>
    <name evidence="2" type="ORF">J5N97_012696</name>
</gene>
<dbReference type="Proteomes" id="UP001085076">
    <property type="component" value="Miscellaneous, Linkage group lg03"/>
</dbReference>
<feature type="region of interest" description="Disordered" evidence="1">
    <location>
        <begin position="389"/>
        <end position="410"/>
    </location>
</feature>